<dbReference type="PRINTS" id="PR00081">
    <property type="entry name" value="GDHRDH"/>
</dbReference>
<proteinExistence type="inferred from homology"/>
<evidence type="ECO:0000256" key="2">
    <source>
        <dbReference type="RuleBase" id="RU000363"/>
    </source>
</evidence>
<evidence type="ECO:0000259" key="3">
    <source>
        <dbReference type="SMART" id="SM00822"/>
    </source>
</evidence>
<reference evidence="4 5" key="1">
    <citation type="journal article" date="2015" name="Genome Announc.">
        <title>Genome Assemblies of Three Soil-Associated Devosia species: D. insulae, D. limi, and D. soli.</title>
        <authorList>
            <person name="Hassan Y.I."/>
            <person name="Lepp D."/>
            <person name="Zhou T."/>
        </authorList>
    </citation>
    <scope>NUCLEOTIDE SEQUENCE [LARGE SCALE GENOMIC DNA]</scope>
    <source>
        <strain evidence="4 5">DS-56</strain>
    </source>
</reference>
<dbReference type="RefSeq" id="WP_069910425.1">
    <property type="nucleotide sequence ID" value="NZ_LAJE02000214.1"/>
</dbReference>
<dbReference type="OrthoDB" id="7157698at2"/>
<feature type="domain" description="Ketoreductase" evidence="3">
    <location>
        <begin position="12"/>
        <end position="197"/>
    </location>
</feature>
<dbReference type="EMBL" id="LAJE02000214">
    <property type="protein sequence ID" value="OEO30364.1"/>
    <property type="molecule type" value="Genomic_DNA"/>
</dbReference>
<evidence type="ECO:0000256" key="1">
    <source>
        <dbReference type="ARBA" id="ARBA00006484"/>
    </source>
</evidence>
<dbReference type="PANTHER" id="PTHR43975:SF2">
    <property type="entry name" value="EG:BACR7A4.14 PROTEIN-RELATED"/>
    <property type="match status" value="1"/>
</dbReference>
<keyword evidence="5" id="KW-1185">Reference proteome</keyword>
<accession>A0A1E5XPC3</accession>
<dbReference type="InterPro" id="IPR002347">
    <property type="entry name" value="SDR_fam"/>
</dbReference>
<evidence type="ECO:0000313" key="4">
    <source>
        <dbReference type="EMBL" id="OEO30364.1"/>
    </source>
</evidence>
<gene>
    <name evidence="4" type="ORF">VW23_021730</name>
</gene>
<name>A0A1E5XPC3_9HYPH</name>
<comment type="caution">
    <text evidence="4">The sequence shown here is derived from an EMBL/GenBank/DDBJ whole genome shotgun (WGS) entry which is preliminary data.</text>
</comment>
<dbReference type="AlphaFoldDB" id="A0A1E5XPC3"/>
<sequence length="276" mass="28755">MTENASAQFAGKIAVVTGAAQGIGEATARLLAQRGAAGVVLVDRQAEKGEAVAKSLNDAGTKAIFVQADLADPAAVAKIVPAADKAFGRVDILANIAGLTDRGSILDTDIALYDRMFAINVRAPFFLMQDAIKVMQREKIEGTIVNILSVNAYIGSPNLAAYSASKGALMTLTKNTANAVNLMRIRVNGIILGWADTPGEHVTLKTFHDAADDWLVKAEASRPFGKLIKPEDVARLIAFLGGAESAPMTGSCVEFEQTVVGAGGGGLATGYPVKKN</sequence>
<dbReference type="SUPFAM" id="SSF51735">
    <property type="entry name" value="NAD(P)-binding Rossmann-fold domains"/>
    <property type="match status" value="1"/>
</dbReference>
<dbReference type="PROSITE" id="PS00061">
    <property type="entry name" value="ADH_SHORT"/>
    <property type="match status" value="1"/>
</dbReference>
<dbReference type="FunFam" id="3.40.50.720:FF:000084">
    <property type="entry name" value="Short-chain dehydrogenase reductase"/>
    <property type="match status" value="1"/>
</dbReference>
<dbReference type="NCBIfam" id="NF004847">
    <property type="entry name" value="PRK06198.1"/>
    <property type="match status" value="1"/>
</dbReference>
<dbReference type="Pfam" id="PF00106">
    <property type="entry name" value="adh_short"/>
    <property type="match status" value="1"/>
</dbReference>
<dbReference type="InterPro" id="IPR036291">
    <property type="entry name" value="NAD(P)-bd_dom_sf"/>
</dbReference>
<dbReference type="Gene3D" id="3.40.50.720">
    <property type="entry name" value="NAD(P)-binding Rossmann-like Domain"/>
    <property type="match status" value="1"/>
</dbReference>
<protein>
    <submittedName>
        <fullName evidence="4">Short-chain dehydrogenase</fullName>
    </submittedName>
</protein>
<dbReference type="InterPro" id="IPR020904">
    <property type="entry name" value="Sc_DH/Rdtase_CS"/>
</dbReference>
<evidence type="ECO:0000313" key="5">
    <source>
        <dbReference type="Proteomes" id="UP000095463"/>
    </source>
</evidence>
<dbReference type="PRINTS" id="PR00080">
    <property type="entry name" value="SDRFAMILY"/>
</dbReference>
<dbReference type="SMART" id="SM00822">
    <property type="entry name" value="PKS_KR"/>
    <property type="match status" value="1"/>
</dbReference>
<comment type="similarity">
    <text evidence="1 2">Belongs to the short-chain dehydrogenases/reductases (SDR) family.</text>
</comment>
<dbReference type="PANTHER" id="PTHR43975">
    <property type="entry name" value="ZGC:101858"/>
    <property type="match status" value="1"/>
</dbReference>
<dbReference type="InterPro" id="IPR057326">
    <property type="entry name" value="KR_dom"/>
</dbReference>
<organism evidence="4 5">
    <name type="scientific">Devosia insulae DS-56</name>
    <dbReference type="NCBI Taxonomy" id="1116389"/>
    <lineage>
        <taxon>Bacteria</taxon>
        <taxon>Pseudomonadati</taxon>
        <taxon>Pseudomonadota</taxon>
        <taxon>Alphaproteobacteria</taxon>
        <taxon>Hyphomicrobiales</taxon>
        <taxon>Devosiaceae</taxon>
        <taxon>Devosia</taxon>
    </lineage>
</organism>
<dbReference type="Proteomes" id="UP000095463">
    <property type="component" value="Unassembled WGS sequence"/>
</dbReference>
<dbReference type="CDD" id="cd05233">
    <property type="entry name" value="SDR_c"/>
    <property type="match status" value="1"/>
</dbReference>